<name>A6G175_9BACT</name>
<proteinExistence type="predicted"/>
<accession>A6G175</accession>
<dbReference type="RefSeq" id="WP_006970474.1">
    <property type="nucleotide sequence ID" value="NZ_ABCS01000011.1"/>
</dbReference>
<evidence type="ECO:0000313" key="2">
    <source>
        <dbReference type="Proteomes" id="UP000005801"/>
    </source>
</evidence>
<protein>
    <submittedName>
        <fullName evidence="1">Uncharacterized protein</fullName>
    </submittedName>
</protein>
<dbReference type="Proteomes" id="UP000005801">
    <property type="component" value="Unassembled WGS sequence"/>
</dbReference>
<sequence length="212" mass="22780">MARAADPVVSSSKGAEPGSGPIALCPFNGSGITGGCNTIVVYTDTLTTPEDWREYSNRSSVGMVRFRHSGAVVRPAQLLAHGAFMRESIDTRDLDAITVVESKAKPALDQIKQAQRDLEAVKYVVAVRPNKPASRTTQRLFDVDLFVYEVSSSALLASMHIEHTCTDVDYVYASGPHEGAYHSTADCLDQVVKNQIGAGLMTLFPGISLGAY</sequence>
<organism evidence="1 2">
    <name type="scientific">Plesiocystis pacifica SIR-1</name>
    <dbReference type="NCBI Taxonomy" id="391625"/>
    <lineage>
        <taxon>Bacteria</taxon>
        <taxon>Pseudomonadati</taxon>
        <taxon>Myxococcota</taxon>
        <taxon>Polyangia</taxon>
        <taxon>Nannocystales</taxon>
        <taxon>Nannocystaceae</taxon>
        <taxon>Plesiocystis</taxon>
    </lineage>
</organism>
<dbReference type="AlphaFoldDB" id="A6G175"/>
<keyword evidence="2" id="KW-1185">Reference proteome</keyword>
<gene>
    <name evidence="1" type="ORF">PPSIR1_11360</name>
</gene>
<reference evidence="1 2" key="1">
    <citation type="submission" date="2007-06" db="EMBL/GenBank/DDBJ databases">
        <authorList>
            <person name="Shimkets L."/>
            <person name="Ferriera S."/>
            <person name="Johnson J."/>
            <person name="Kravitz S."/>
            <person name="Beeson K."/>
            <person name="Sutton G."/>
            <person name="Rogers Y.-H."/>
            <person name="Friedman R."/>
            <person name="Frazier M."/>
            <person name="Venter J.C."/>
        </authorList>
    </citation>
    <scope>NUCLEOTIDE SEQUENCE [LARGE SCALE GENOMIC DNA]</scope>
    <source>
        <strain evidence="1 2">SIR-1</strain>
    </source>
</reference>
<evidence type="ECO:0000313" key="1">
    <source>
        <dbReference type="EMBL" id="EDM80370.1"/>
    </source>
</evidence>
<comment type="caution">
    <text evidence="1">The sequence shown here is derived from an EMBL/GenBank/DDBJ whole genome shotgun (WGS) entry which is preliminary data.</text>
</comment>
<dbReference type="EMBL" id="ABCS01000011">
    <property type="protein sequence ID" value="EDM80370.1"/>
    <property type="molecule type" value="Genomic_DNA"/>
</dbReference>